<dbReference type="InterPro" id="IPR036390">
    <property type="entry name" value="WH_DNA-bd_sf"/>
</dbReference>
<sequence length="145" mass="16416">MQTSLGWLLNRTAYGWRNVVDQYMKTLGLTQSGWMAMLHLNRSGEGCSQKELAHEIGIEQPTLQRTMNALVEAGYIRREKCPHDARRKTLWFTAPGSQLLAKMETQASAAREAMLAGLNEQEREQLHALLSRVLDNAHLKQAGKR</sequence>
<evidence type="ECO:0000313" key="5">
    <source>
        <dbReference type="EMBL" id="AXR05112.1"/>
    </source>
</evidence>
<dbReference type="PANTHER" id="PTHR33164">
    <property type="entry name" value="TRANSCRIPTIONAL REGULATOR, MARR FAMILY"/>
    <property type="match status" value="1"/>
</dbReference>
<evidence type="ECO:0000313" key="6">
    <source>
        <dbReference type="Proteomes" id="UP000262073"/>
    </source>
</evidence>
<dbReference type="Pfam" id="PF12802">
    <property type="entry name" value="MarR_2"/>
    <property type="match status" value="1"/>
</dbReference>
<keyword evidence="6" id="KW-1185">Reference proteome</keyword>
<dbReference type="PANTHER" id="PTHR33164:SF64">
    <property type="entry name" value="TRANSCRIPTIONAL REGULATOR SLYA"/>
    <property type="match status" value="1"/>
</dbReference>
<dbReference type="Proteomes" id="UP000262073">
    <property type="component" value="Chromosome"/>
</dbReference>
<dbReference type="Gene3D" id="1.10.10.10">
    <property type="entry name" value="Winged helix-like DNA-binding domain superfamily/Winged helix DNA-binding domain"/>
    <property type="match status" value="1"/>
</dbReference>
<dbReference type="OrthoDB" id="5296557at2"/>
<dbReference type="InterPro" id="IPR011991">
    <property type="entry name" value="ArsR-like_HTH"/>
</dbReference>
<reference evidence="5 6" key="1">
    <citation type="submission" date="2018-08" db="EMBL/GenBank/DDBJ databases">
        <title>Salinimonas sediminis sp. nov., a piezophilic bacterium isolated from a deep-sea sediment sample from the New Britain Trench.</title>
        <authorList>
            <person name="Cao J."/>
        </authorList>
    </citation>
    <scope>NUCLEOTIDE SEQUENCE [LARGE SCALE GENOMIC DNA]</scope>
    <source>
        <strain evidence="5 6">N102</strain>
    </source>
</reference>
<evidence type="ECO:0000256" key="2">
    <source>
        <dbReference type="ARBA" id="ARBA00023125"/>
    </source>
</evidence>
<feature type="domain" description="HTH marR-type" evidence="4">
    <location>
        <begin position="2"/>
        <end position="135"/>
    </location>
</feature>
<keyword evidence="2" id="KW-0238">DNA-binding</keyword>
<dbReference type="InterPro" id="IPR039422">
    <property type="entry name" value="MarR/SlyA-like"/>
</dbReference>
<dbReference type="InterPro" id="IPR036388">
    <property type="entry name" value="WH-like_DNA-bd_sf"/>
</dbReference>
<accession>A0A346NHV5</accession>
<dbReference type="SUPFAM" id="SSF46785">
    <property type="entry name" value="Winged helix' DNA-binding domain"/>
    <property type="match status" value="1"/>
</dbReference>
<protein>
    <submittedName>
        <fullName evidence="5">MarR family transcriptional regulator</fullName>
    </submittedName>
</protein>
<dbReference type="InterPro" id="IPR000835">
    <property type="entry name" value="HTH_MarR-typ"/>
</dbReference>
<dbReference type="RefSeq" id="WP_117315116.1">
    <property type="nucleotide sequence ID" value="NZ_CP031769.1"/>
</dbReference>
<gene>
    <name evidence="5" type="ORF">D0Y50_01240</name>
</gene>
<dbReference type="EMBL" id="CP031769">
    <property type="protein sequence ID" value="AXR05112.1"/>
    <property type="molecule type" value="Genomic_DNA"/>
</dbReference>
<evidence type="ECO:0000259" key="4">
    <source>
        <dbReference type="PROSITE" id="PS50995"/>
    </source>
</evidence>
<dbReference type="SMART" id="SM00347">
    <property type="entry name" value="HTH_MARR"/>
    <property type="match status" value="1"/>
</dbReference>
<dbReference type="GO" id="GO:0003700">
    <property type="term" value="F:DNA-binding transcription factor activity"/>
    <property type="evidence" value="ECO:0007669"/>
    <property type="project" value="InterPro"/>
</dbReference>
<dbReference type="CDD" id="cd00090">
    <property type="entry name" value="HTH_ARSR"/>
    <property type="match status" value="1"/>
</dbReference>
<keyword evidence="1" id="KW-0805">Transcription regulation</keyword>
<keyword evidence="3" id="KW-0804">Transcription</keyword>
<evidence type="ECO:0000256" key="3">
    <source>
        <dbReference type="ARBA" id="ARBA00023163"/>
    </source>
</evidence>
<dbReference type="GO" id="GO:0003677">
    <property type="term" value="F:DNA binding"/>
    <property type="evidence" value="ECO:0007669"/>
    <property type="project" value="UniProtKB-KW"/>
</dbReference>
<proteinExistence type="predicted"/>
<dbReference type="KEGG" id="salm:D0Y50_01240"/>
<organism evidence="5 6">
    <name type="scientific">Salinimonas sediminis</name>
    <dbReference type="NCBI Taxonomy" id="2303538"/>
    <lineage>
        <taxon>Bacteria</taxon>
        <taxon>Pseudomonadati</taxon>
        <taxon>Pseudomonadota</taxon>
        <taxon>Gammaproteobacteria</taxon>
        <taxon>Alteromonadales</taxon>
        <taxon>Alteromonadaceae</taxon>
        <taxon>Alteromonas/Salinimonas group</taxon>
        <taxon>Salinimonas</taxon>
    </lineage>
</organism>
<dbReference type="GO" id="GO:0006950">
    <property type="term" value="P:response to stress"/>
    <property type="evidence" value="ECO:0007669"/>
    <property type="project" value="TreeGrafter"/>
</dbReference>
<dbReference type="AlphaFoldDB" id="A0A346NHV5"/>
<dbReference type="PRINTS" id="PR00598">
    <property type="entry name" value="HTHMARR"/>
</dbReference>
<name>A0A346NHV5_9ALTE</name>
<evidence type="ECO:0000256" key="1">
    <source>
        <dbReference type="ARBA" id="ARBA00023015"/>
    </source>
</evidence>
<dbReference type="PROSITE" id="PS50995">
    <property type="entry name" value="HTH_MARR_2"/>
    <property type="match status" value="1"/>
</dbReference>